<evidence type="ECO:0000256" key="7">
    <source>
        <dbReference type="SAM" id="Phobius"/>
    </source>
</evidence>
<feature type="transmembrane region" description="Helical" evidence="7">
    <location>
        <begin position="364"/>
        <end position="392"/>
    </location>
</feature>
<dbReference type="AlphaFoldDB" id="A0AAV3XIY0"/>
<evidence type="ECO:0008006" key="10">
    <source>
        <dbReference type="Google" id="ProtNLM"/>
    </source>
</evidence>
<evidence type="ECO:0000256" key="2">
    <source>
        <dbReference type="ARBA" id="ARBA00007430"/>
    </source>
</evidence>
<organism evidence="8 9">
    <name type="scientific">Microseira wollei NIES-4236</name>
    <dbReference type="NCBI Taxonomy" id="2530354"/>
    <lineage>
        <taxon>Bacteria</taxon>
        <taxon>Bacillati</taxon>
        <taxon>Cyanobacteriota</taxon>
        <taxon>Cyanophyceae</taxon>
        <taxon>Oscillatoriophycideae</taxon>
        <taxon>Aerosakkonematales</taxon>
        <taxon>Aerosakkonemataceae</taxon>
        <taxon>Microseira</taxon>
    </lineage>
</organism>
<feature type="transmembrane region" description="Helical" evidence="7">
    <location>
        <begin position="78"/>
        <end position="102"/>
    </location>
</feature>
<accession>A0AAV3XIY0</accession>
<reference evidence="8" key="1">
    <citation type="submission" date="2019-10" db="EMBL/GenBank/DDBJ databases">
        <title>Draft genome sequece of Microseira wollei NIES-4236.</title>
        <authorList>
            <person name="Yamaguchi H."/>
            <person name="Suzuki S."/>
            <person name="Kawachi M."/>
        </authorList>
    </citation>
    <scope>NUCLEOTIDE SEQUENCE</scope>
    <source>
        <strain evidence="8">NIES-4236</strain>
    </source>
</reference>
<feature type="transmembrane region" description="Helical" evidence="7">
    <location>
        <begin position="147"/>
        <end position="165"/>
    </location>
</feature>
<dbReference type="InterPro" id="IPR050833">
    <property type="entry name" value="Poly_Biosynth_Transport"/>
</dbReference>
<evidence type="ECO:0000256" key="4">
    <source>
        <dbReference type="ARBA" id="ARBA00022692"/>
    </source>
</evidence>
<feature type="transmembrane region" description="Helical" evidence="7">
    <location>
        <begin position="327"/>
        <end position="352"/>
    </location>
</feature>
<feature type="transmembrane region" description="Helical" evidence="7">
    <location>
        <begin position="7"/>
        <end position="29"/>
    </location>
</feature>
<evidence type="ECO:0000256" key="6">
    <source>
        <dbReference type="ARBA" id="ARBA00023136"/>
    </source>
</evidence>
<keyword evidence="9" id="KW-1185">Reference proteome</keyword>
<feature type="transmembrane region" description="Helical" evidence="7">
    <location>
        <begin position="41"/>
        <end position="58"/>
    </location>
</feature>
<feature type="transmembrane region" description="Helical" evidence="7">
    <location>
        <begin position="209"/>
        <end position="227"/>
    </location>
</feature>
<dbReference type="RefSeq" id="WP_226584753.1">
    <property type="nucleotide sequence ID" value="NZ_BLAY01000065.1"/>
</dbReference>
<dbReference type="PANTHER" id="PTHR30250:SF10">
    <property type="entry name" value="LIPOPOLYSACCHARIDE BIOSYNTHESIS PROTEIN WZXC"/>
    <property type="match status" value="1"/>
</dbReference>
<feature type="transmembrane region" description="Helical" evidence="7">
    <location>
        <begin position="114"/>
        <end position="135"/>
    </location>
</feature>
<evidence type="ECO:0000313" key="8">
    <source>
        <dbReference type="EMBL" id="GET39417.1"/>
    </source>
</evidence>
<protein>
    <recommendedName>
        <fullName evidence="10">Polysaccharide biosynthesis protein</fullName>
    </recommendedName>
</protein>
<evidence type="ECO:0000313" key="9">
    <source>
        <dbReference type="Proteomes" id="UP001050975"/>
    </source>
</evidence>
<feature type="transmembrane region" description="Helical" evidence="7">
    <location>
        <begin position="412"/>
        <end position="436"/>
    </location>
</feature>
<name>A0AAV3XIY0_9CYAN</name>
<dbReference type="GO" id="GO:0005886">
    <property type="term" value="C:plasma membrane"/>
    <property type="evidence" value="ECO:0007669"/>
    <property type="project" value="UniProtKB-SubCell"/>
</dbReference>
<dbReference type="EMBL" id="BLAY01000065">
    <property type="protein sequence ID" value="GET39417.1"/>
    <property type="molecule type" value="Genomic_DNA"/>
</dbReference>
<keyword evidence="5 7" id="KW-1133">Transmembrane helix</keyword>
<comment type="caution">
    <text evidence="8">The sequence shown here is derived from an EMBL/GenBank/DDBJ whole genome shotgun (WGS) entry which is preliminary data.</text>
</comment>
<evidence type="ECO:0000256" key="5">
    <source>
        <dbReference type="ARBA" id="ARBA00022989"/>
    </source>
</evidence>
<comment type="similarity">
    <text evidence="2">Belongs to the polysaccharide synthase family.</text>
</comment>
<dbReference type="Pfam" id="PF13440">
    <property type="entry name" value="Polysacc_synt_3"/>
    <property type="match status" value="1"/>
</dbReference>
<gene>
    <name evidence="8" type="ORF">MiSe_41860</name>
</gene>
<evidence type="ECO:0000256" key="1">
    <source>
        <dbReference type="ARBA" id="ARBA00004651"/>
    </source>
</evidence>
<feature type="transmembrane region" description="Helical" evidence="7">
    <location>
        <begin position="294"/>
        <end position="315"/>
    </location>
</feature>
<evidence type="ECO:0000256" key="3">
    <source>
        <dbReference type="ARBA" id="ARBA00022475"/>
    </source>
</evidence>
<sequence>MTSIKQLAIRGAAWTFAAYGMSMILRLGSNLILTRLLLPEAYGLIALVYVFITGLHLFSDVGIGPSIIQNKRGDDPAFLNTAWTIQVVRGFCLWVGSVLLAWPAAQFYNETRLLSLLPVVGLNAIISGFNSTAVFTLNRQVAISKLAIYELAGQITSITVTIVCAYFNRTVWAMVTGGFASALVQMVWSHRLFPEQPNRFAWERDAVKSIFSFGKWIFVSTALYFFVSQSDRMILGKLIPLEMLGIYGIAFTLADIPRQVILALSNKVIFPSFAKLADLPRETFRAKIIKSRRLMLVALAAGLSLMIGFGDRLVFILYKSNYHEAGWMVPIIALGIWHTSLYFTTFPALLALGNARYNPPGSLLAFMTIAIGLPLAFSQFGLVGAMFVIAFYDLPLYAVNMYGLWREGLICLGQDLVATALFLLLLSSVVLVRYILGWGLPINQILLQ</sequence>
<proteinExistence type="inferred from homology"/>
<comment type="subcellular location">
    <subcellularLocation>
        <location evidence="1">Cell membrane</location>
        <topology evidence="1">Multi-pass membrane protein</topology>
    </subcellularLocation>
</comment>
<keyword evidence="4 7" id="KW-0812">Transmembrane</keyword>
<dbReference type="Proteomes" id="UP001050975">
    <property type="component" value="Unassembled WGS sequence"/>
</dbReference>
<keyword evidence="3" id="KW-1003">Cell membrane</keyword>
<dbReference type="PANTHER" id="PTHR30250">
    <property type="entry name" value="PST FAMILY PREDICTED COLANIC ACID TRANSPORTER"/>
    <property type="match status" value="1"/>
</dbReference>
<keyword evidence="6 7" id="KW-0472">Membrane</keyword>